<accession>A0AAV5DIW8</accession>
<dbReference type="InterPro" id="IPR012337">
    <property type="entry name" value="RNaseH-like_sf"/>
</dbReference>
<dbReference type="SUPFAM" id="SSF53098">
    <property type="entry name" value="Ribonuclease H-like"/>
    <property type="match status" value="1"/>
</dbReference>
<dbReference type="Proteomes" id="UP001054889">
    <property type="component" value="Unassembled WGS sequence"/>
</dbReference>
<feature type="domain" description="RNase H type-1" evidence="1">
    <location>
        <begin position="32"/>
        <end position="154"/>
    </location>
</feature>
<dbReference type="EMBL" id="BQKI01000017">
    <property type="protein sequence ID" value="GJN09880.1"/>
    <property type="molecule type" value="Genomic_DNA"/>
</dbReference>
<protein>
    <recommendedName>
        <fullName evidence="1">RNase H type-1 domain-containing protein</fullName>
    </recommendedName>
</protein>
<keyword evidence="3" id="KW-1185">Reference proteome</keyword>
<dbReference type="Gene3D" id="3.30.420.10">
    <property type="entry name" value="Ribonuclease H-like superfamily/Ribonuclease H"/>
    <property type="match status" value="1"/>
</dbReference>
<name>A0AAV5DIW8_ELECO</name>
<evidence type="ECO:0000259" key="1">
    <source>
        <dbReference type="Pfam" id="PF13456"/>
    </source>
</evidence>
<dbReference type="InterPro" id="IPR002156">
    <property type="entry name" value="RNaseH_domain"/>
</dbReference>
<evidence type="ECO:0000313" key="3">
    <source>
        <dbReference type="Proteomes" id="UP001054889"/>
    </source>
</evidence>
<dbReference type="PANTHER" id="PTHR47723">
    <property type="entry name" value="OS05G0353850 PROTEIN"/>
    <property type="match status" value="1"/>
</dbReference>
<organism evidence="2 3">
    <name type="scientific">Eleusine coracana subsp. coracana</name>
    <dbReference type="NCBI Taxonomy" id="191504"/>
    <lineage>
        <taxon>Eukaryota</taxon>
        <taxon>Viridiplantae</taxon>
        <taxon>Streptophyta</taxon>
        <taxon>Embryophyta</taxon>
        <taxon>Tracheophyta</taxon>
        <taxon>Spermatophyta</taxon>
        <taxon>Magnoliopsida</taxon>
        <taxon>Liliopsida</taxon>
        <taxon>Poales</taxon>
        <taxon>Poaceae</taxon>
        <taxon>PACMAD clade</taxon>
        <taxon>Chloridoideae</taxon>
        <taxon>Cynodonteae</taxon>
        <taxon>Eleusininae</taxon>
        <taxon>Eleusine</taxon>
    </lineage>
</organism>
<dbReference type="PANTHER" id="PTHR47723:SF24">
    <property type="entry name" value="RNASE H TYPE-1 DOMAIN-CONTAINING PROTEIN"/>
    <property type="match status" value="1"/>
</dbReference>
<comment type="caution">
    <text evidence="2">The sequence shown here is derived from an EMBL/GenBank/DDBJ whole genome shotgun (WGS) entry which is preliminary data.</text>
</comment>
<dbReference type="InterPro" id="IPR053151">
    <property type="entry name" value="RNase_H-like"/>
</dbReference>
<reference evidence="2" key="1">
    <citation type="journal article" date="2018" name="DNA Res.">
        <title>Multiple hybrid de novo genome assembly of finger millet, an orphan allotetraploid crop.</title>
        <authorList>
            <person name="Hatakeyama M."/>
            <person name="Aluri S."/>
            <person name="Balachadran M.T."/>
            <person name="Sivarajan S.R."/>
            <person name="Patrignani A."/>
            <person name="Gruter S."/>
            <person name="Poveda L."/>
            <person name="Shimizu-Inatsugi R."/>
            <person name="Baeten J."/>
            <person name="Francoijs K.J."/>
            <person name="Nataraja K.N."/>
            <person name="Reddy Y.A.N."/>
            <person name="Phadnis S."/>
            <person name="Ravikumar R.L."/>
            <person name="Schlapbach R."/>
            <person name="Sreeman S.M."/>
            <person name="Shimizu K.K."/>
        </authorList>
    </citation>
    <scope>NUCLEOTIDE SEQUENCE</scope>
</reference>
<dbReference type="GO" id="GO:0003676">
    <property type="term" value="F:nucleic acid binding"/>
    <property type="evidence" value="ECO:0007669"/>
    <property type="project" value="InterPro"/>
</dbReference>
<dbReference type="CDD" id="cd06222">
    <property type="entry name" value="RNase_H_like"/>
    <property type="match status" value="1"/>
</dbReference>
<dbReference type="InterPro" id="IPR044730">
    <property type="entry name" value="RNase_H-like_dom_plant"/>
</dbReference>
<evidence type="ECO:0000313" key="2">
    <source>
        <dbReference type="EMBL" id="GJN09880.1"/>
    </source>
</evidence>
<dbReference type="AlphaFoldDB" id="A0AAV5DIW8"/>
<dbReference type="InterPro" id="IPR036397">
    <property type="entry name" value="RNaseH_sf"/>
</dbReference>
<proteinExistence type="predicted"/>
<sequence>MAKSRSTKVVERKNENTRARWVPPGEGWAKINVDACYIEQTGQASAGIIIKDHRGATLISSWRLLPRCVSSEEAELLACREGLMLARQWTKLPLILESDCANYVTAMQWPDGSRSHMTHILQDVKDLMQQGSELKMNRVKRKQISIAHELARYARRKLSSAVWIARVPPALEQDVIAETNP</sequence>
<dbReference type="GO" id="GO:0004523">
    <property type="term" value="F:RNA-DNA hybrid ribonuclease activity"/>
    <property type="evidence" value="ECO:0007669"/>
    <property type="project" value="InterPro"/>
</dbReference>
<gene>
    <name evidence="2" type="primary">ga27928</name>
    <name evidence="2" type="ORF">PR202_ga27928</name>
</gene>
<reference evidence="2" key="2">
    <citation type="submission" date="2021-12" db="EMBL/GenBank/DDBJ databases">
        <title>Resequencing data analysis of finger millet.</title>
        <authorList>
            <person name="Hatakeyama M."/>
            <person name="Aluri S."/>
            <person name="Balachadran M.T."/>
            <person name="Sivarajan S.R."/>
            <person name="Poveda L."/>
            <person name="Shimizu-Inatsugi R."/>
            <person name="Schlapbach R."/>
            <person name="Sreeman S.M."/>
            <person name="Shimizu K.K."/>
        </authorList>
    </citation>
    <scope>NUCLEOTIDE SEQUENCE</scope>
</reference>
<dbReference type="Pfam" id="PF13456">
    <property type="entry name" value="RVT_3"/>
    <property type="match status" value="1"/>
</dbReference>